<evidence type="ECO:0000313" key="4">
    <source>
        <dbReference type="Proteomes" id="UP000223749"/>
    </source>
</evidence>
<dbReference type="GO" id="GO:0051287">
    <property type="term" value="F:NAD binding"/>
    <property type="evidence" value="ECO:0007669"/>
    <property type="project" value="InterPro"/>
</dbReference>
<evidence type="ECO:0000313" key="3">
    <source>
        <dbReference type="EMBL" id="ATP56118.1"/>
    </source>
</evidence>
<dbReference type="Gene3D" id="3.40.50.720">
    <property type="entry name" value="NAD(P)-binding Rossmann-like Domain"/>
    <property type="match status" value="1"/>
</dbReference>
<gene>
    <name evidence="3" type="ORF">CPT03_06400</name>
</gene>
<feature type="domain" description="D-isomer specific 2-hydroxyacid dehydrogenase catalytic" evidence="2">
    <location>
        <begin position="12"/>
        <end position="99"/>
    </location>
</feature>
<dbReference type="InterPro" id="IPR006139">
    <property type="entry name" value="D-isomer_2_OHA_DH_cat_dom"/>
</dbReference>
<organism evidence="3 4">
    <name type="scientific">Pedobacter ginsengisoli</name>
    <dbReference type="NCBI Taxonomy" id="363852"/>
    <lineage>
        <taxon>Bacteria</taxon>
        <taxon>Pseudomonadati</taxon>
        <taxon>Bacteroidota</taxon>
        <taxon>Sphingobacteriia</taxon>
        <taxon>Sphingobacteriales</taxon>
        <taxon>Sphingobacteriaceae</taxon>
        <taxon>Pedobacter</taxon>
    </lineage>
</organism>
<accession>A0A2D1U3F8</accession>
<dbReference type="Proteomes" id="UP000223749">
    <property type="component" value="Chromosome"/>
</dbReference>
<keyword evidence="1" id="KW-0520">NAD</keyword>
<dbReference type="Pfam" id="PF00389">
    <property type="entry name" value="2-Hacid_dh"/>
    <property type="match status" value="1"/>
</dbReference>
<evidence type="ECO:0000256" key="1">
    <source>
        <dbReference type="ARBA" id="ARBA00023027"/>
    </source>
</evidence>
<dbReference type="EMBL" id="CP024091">
    <property type="protein sequence ID" value="ATP56118.1"/>
    <property type="molecule type" value="Genomic_DNA"/>
</dbReference>
<keyword evidence="4" id="KW-1185">Reference proteome</keyword>
<dbReference type="SUPFAM" id="SSF52283">
    <property type="entry name" value="Formate/glycerate dehydrogenase catalytic domain-like"/>
    <property type="match status" value="1"/>
</dbReference>
<sequence>MRVIAYSIKSTEKEPLAIANHKKHEITLISNSLSVETIFYAEGKDAVIVFTDDDVSAKVINKLADFGIKYIATRSIDSSHIDRQEADKQNIKISSVPALALSGVDETEIPMVLAMETINNLDRWEGRKCLGDACICSRACDERSNHKANLKIRVNDK</sequence>
<name>A0A2D1U3F8_9SPHI</name>
<protein>
    <submittedName>
        <fullName evidence="3">Lactate dehydrogenase</fullName>
    </submittedName>
</protein>
<dbReference type="PANTHER" id="PTHR43026:SF1">
    <property type="entry name" value="2-HYDROXYACID DEHYDROGENASE HOMOLOG 1-RELATED"/>
    <property type="match status" value="1"/>
</dbReference>
<evidence type="ECO:0000259" key="2">
    <source>
        <dbReference type="Pfam" id="PF00389"/>
    </source>
</evidence>
<dbReference type="OrthoDB" id="1522997at2"/>
<dbReference type="KEGG" id="pgs:CPT03_06400"/>
<dbReference type="RefSeq" id="WP_099438060.1">
    <property type="nucleotide sequence ID" value="NZ_CP024091.1"/>
</dbReference>
<dbReference type="PANTHER" id="PTHR43026">
    <property type="entry name" value="2-HYDROXYACID DEHYDROGENASE HOMOLOG 1-RELATED"/>
    <property type="match status" value="1"/>
</dbReference>
<dbReference type="AlphaFoldDB" id="A0A2D1U3F8"/>
<reference evidence="3 4" key="1">
    <citation type="submission" date="2017-10" db="EMBL/GenBank/DDBJ databases">
        <title>Whole genome of Pedobacter ginsengisoli T01R-27 isolated from tomato rhizosphere.</title>
        <authorList>
            <person name="Weon H.-Y."/>
            <person name="Lee S.A."/>
            <person name="Sang M.K."/>
            <person name="Song J."/>
        </authorList>
    </citation>
    <scope>NUCLEOTIDE SEQUENCE [LARGE SCALE GENOMIC DNA]</scope>
    <source>
        <strain evidence="3 4">T01R-27</strain>
    </source>
</reference>
<proteinExistence type="predicted"/>
<dbReference type="GO" id="GO:0008720">
    <property type="term" value="F:D-lactate dehydrogenase (NAD+) activity"/>
    <property type="evidence" value="ECO:0007669"/>
    <property type="project" value="TreeGrafter"/>
</dbReference>
<dbReference type="InterPro" id="IPR058205">
    <property type="entry name" value="D-LDH-like"/>
</dbReference>